<dbReference type="RefSeq" id="WP_146191099.1">
    <property type="nucleotide sequence ID" value="NZ_QCXX01000006.1"/>
</dbReference>
<dbReference type="OrthoDB" id="708432at2"/>
<reference evidence="1 2" key="1">
    <citation type="submission" date="2018-04" db="EMBL/GenBank/DDBJ databases">
        <title>Sphingobacterium sp. M46 Genome.</title>
        <authorList>
            <person name="Cheng J."/>
            <person name="Li Y."/>
        </authorList>
    </citation>
    <scope>NUCLEOTIDE SEQUENCE [LARGE SCALE GENOMIC DNA]</scope>
    <source>
        <strain evidence="1 2">M46</strain>
    </source>
</reference>
<proteinExistence type="predicted"/>
<evidence type="ECO:0000313" key="2">
    <source>
        <dbReference type="Proteomes" id="UP000250831"/>
    </source>
</evidence>
<dbReference type="AlphaFoldDB" id="A0A363NP37"/>
<dbReference type="Proteomes" id="UP000250831">
    <property type="component" value="Unassembled WGS sequence"/>
</dbReference>
<accession>A0A363NP37</accession>
<gene>
    <name evidence="1" type="ORF">DCO56_20260</name>
</gene>
<keyword evidence="2" id="KW-1185">Reference proteome</keyword>
<protein>
    <submittedName>
        <fullName evidence="1">Uncharacterized protein</fullName>
    </submittedName>
</protein>
<name>A0A363NP37_9SPHI</name>
<evidence type="ECO:0000313" key="1">
    <source>
        <dbReference type="EMBL" id="PUV22545.1"/>
    </source>
</evidence>
<dbReference type="EMBL" id="QCXX01000006">
    <property type="protein sequence ID" value="PUV22545.1"/>
    <property type="molecule type" value="Genomic_DNA"/>
</dbReference>
<sequence length="127" mass="15155">MNKLFKKLVAFDMAMYEIHHLDYDPVACIKEFWSCYDMDSCRNYIVELLTIYLDRERKVNPAISTAEVQHFTIALFRMLMAYFIVHYQGINLSGIEISFLRSNRFIACELENSKDIYDLFYQLSQNH</sequence>
<organism evidence="1 2">
    <name type="scientific">Sphingobacterium athyrii</name>
    <dbReference type="NCBI Taxonomy" id="2152717"/>
    <lineage>
        <taxon>Bacteria</taxon>
        <taxon>Pseudomonadati</taxon>
        <taxon>Bacteroidota</taxon>
        <taxon>Sphingobacteriia</taxon>
        <taxon>Sphingobacteriales</taxon>
        <taxon>Sphingobacteriaceae</taxon>
        <taxon>Sphingobacterium</taxon>
    </lineage>
</organism>
<comment type="caution">
    <text evidence="1">The sequence shown here is derived from an EMBL/GenBank/DDBJ whole genome shotgun (WGS) entry which is preliminary data.</text>
</comment>